<dbReference type="EMBL" id="CP001142">
    <property type="protein sequence ID" value="ACI65940.1"/>
    <property type="molecule type" value="Genomic_DNA"/>
</dbReference>
<accession>B5Y5H3</accession>
<evidence type="ECO:0000256" key="1">
    <source>
        <dbReference type="SAM" id="SignalP"/>
    </source>
</evidence>
<proteinExistence type="predicted"/>
<dbReference type="eggNOG" id="ENOG502S3NV">
    <property type="taxonomic scope" value="Eukaryota"/>
</dbReference>
<dbReference type="Proteomes" id="UP000000759">
    <property type="component" value="Chromosome 3"/>
</dbReference>
<gene>
    <name evidence="2" type="ORF">PHATR_44141</name>
</gene>
<sequence>MFSRGLCTILFAAPALVWATTKGDLSNPDAQKILLVESERIEEYRSRNYTWPLNNYSPNTPGWASLMMDRFHQVEEIDDRGRRYEAYIQTIHSAFLVPNFTEHGFGLARCPEDLIEALRAGIRDGLPNARYEQNVDVISGPTPLFIDRPDLSQRVLNELRHYAEEWSGVELTPYRAYGFRLYRNDSQLMMHVDKMQTHIISFILHIDSSDDAEPWPIFIEDFNGNTHEVILTPGDILFYESSKCFHGRPRRFNGAWYSSIFVHYYPKYGWYEQNHELEAHYAVPPRWSSDPTGVKKYNRLEMVGTSMKEPDCDADWCRAANSVKWSGPGEVVGEIEVMYSPTDRKHGPIKRKRAPGGGGAILLLAGGAAFTTLLSIFGPTIFLVEQHHSQSKDVRVGLESLSKVVRVADLKHEEIFRLTIKSCLPTHNPKCKQYIPPTSGKDEDPIQRVALVAPPGDISSILMNQLERIQHQHTNLQNKTESDIEVFATSHVPPYGYGKTHGWTKIVRLVPRALVLEVVDALQSSLLSSDSHMDLTLDDLKAALRQILRFHCRLSHVAAHTALLSIPLVDLIANSANVSRHIQDFLVSRDVGRMKGGDDDGVENADDDSGSVSATQEFYGSQMLTYIQSVAHVDVLKVLDEVLIEEMNLSRNMTVWPCLSFWAAGEREDPSKLTRFTQNIAKELSPECSDPFVSCFVPRDICEASGNGVCKGHKR</sequence>
<dbReference type="AlphaFoldDB" id="B5Y5H3"/>
<evidence type="ECO:0008006" key="4">
    <source>
        <dbReference type="Google" id="ProtNLM"/>
    </source>
</evidence>
<dbReference type="RefSeq" id="XP_002186470.1">
    <property type="nucleotide sequence ID" value="XM_002186434.1"/>
</dbReference>
<dbReference type="GeneID" id="7203893"/>
<organism evidence="2 3">
    <name type="scientific">Phaeodactylum tricornutum (strain CCAP 1055/1)</name>
    <dbReference type="NCBI Taxonomy" id="556484"/>
    <lineage>
        <taxon>Eukaryota</taxon>
        <taxon>Sar</taxon>
        <taxon>Stramenopiles</taxon>
        <taxon>Ochrophyta</taxon>
        <taxon>Bacillariophyta</taxon>
        <taxon>Bacillariophyceae</taxon>
        <taxon>Bacillariophycidae</taxon>
        <taxon>Naviculales</taxon>
        <taxon>Phaeodactylaceae</taxon>
        <taxon>Phaeodactylum</taxon>
    </lineage>
</organism>
<keyword evidence="3" id="KW-1185">Reference proteome</keyword>
<protein>
    <recommendedName>
        <fullName evidence="4">Fe2OG dioxygenase domain-containing protein</fullName>
    </recommendedName>
</protein>
<reference evidence="3" key="2">
    <citation type="submission" date="2008-08" db="EMBL/GenBank/DDBJ databases">
        <authorList>
            <consortium name="Diatom Consortium"/>
            <person name="Grigoriev I."/>
            <person name="Grimwood J."/>
            <person name="Kuo A."/>
            <person name="Otillar R.P."/>
            <person name="Salamov A."/>
            <person name="Detter J.C."/>
            <person name="Lindquist E."/>
            <person name="Shapiro H."/>
            <person name="Lucas S."/>
            <person name="Glavina del Rio T."/>
            <person name="Pitluck S."/>
            <person name="Rokhsar D."/>
            <person name="Bowler C."/>
        </authorList>
    </citation>
    <scope>GENOME REANNOTATION</scope>
    <source>
        <strain evidence="3">CCAP 1055/1</strain>
    </source>
</reference>
<dbReference type="PaxDb" id="2850-Phatr44141"/>
<name>B5Y5H3_PHATC</name>
<dbReference type="OrthoDB" id="37542at2759"/>
<dbReference type="InParanoid" id="B5Y5H3"/>
<feature type="chain" id="PRO_5002838405" description="Fe2OG dioxygenase domain-containing protein" evidence="1">
    <location>
        <begin position="20"/>
        <end position="715"/>
    </location>
</feature>
<dbReference type="KEGG" id="pti:PHATR_44141"/>
<evidence type="ECO:0000313" key="2">
    <source>
        <dbReference type="EMBL" id="ACI65940.1"/>
    </source>
</evidence>
<keyword evidence="1" id="KW-0732">Signal</keyword>
<feature type="signal peptide" evidence="1">
    <location>
        <begin position="1"/>
        <end position="19"/>
    </location>
</feature>
<dbReference type="HOGENOM" id="CLU_386615_0_0_1"/>
<reference evidence="2 3" key="1">
    <citation type="journal article" date="2008" name="Nature">
        <title>The Phaeodactylum genome reveals the evolutionary history of diatom genomes.</title>
        <authorList>
            <person name="Bowler C."/>
            <person name="Allen A.E."/>
            <person name="Badger J.H."/>
            <person name="Grimwood J."/>
            <person name="Jabbari K."/>
            <person name="Kuo A."/>
            <person name="Maheswari U."/>
            <person name="Martens C."/>
            <person name="Maumus F."/>
            <person name="Otillar R.P."/>
            <person name="Rayko E."/>
            <person name="Salamov A."/>
            <person name="Vandepoele K."/>
            <person name="Beszteri B."/>
            <person name="Gruber A."/>
            <person name="Heijde M."/>
            <person name="Katinka M."/>
            <person name="Mock T."/>
            <person name="Valentin K."/>
            <person name="Verret F."/>
            <person name="Berges J.A."/>
            <person name="Brownlee C."/>
            <person name="Cadoret J.P."/>
            <person name="Chiovitti A."/>
            <person name="Choi C.J."/>
            <person name="Coesel S."/>
            <person name="De Martino A."/>
            <person name="Detter J.C."/>
            <person name="Durkin C."/>
            <person name="Falciatore A."/>
            <person name="Fournet J."/>
            <person name="Haruta M."/>
            <person name="Huysman M.J."/>
            <person name="Jenkins B.D."/>
            <person name="Jiroutova K."/>
            <person name="Jorgensen R.E."/>
            <person name="Joubert Y."/>
            <person name="Kaplan A."/>
            <person name="Kroger N."/>
            <person name="Kroth P.G."/>
            <person name="La Roche J."/>
            <person name="Lindquist E."/>
            <person name="Lommer M."/>
            <person name="Martin-Jezequel V."/>
            <person name="Lopez P.J."/>
            <person name="Lucas S."/>
            <person name="Mangogna M."/>
            <person name="McGinnis K."/>
            <person name="Medlin L.K."/>
            <person name="Montsant A."/>
            <person name="Oudot-Le Secq M.P."/>
            <person name="Napoli C."/>
            <person name="Obornik M."/>
            <person name="Parker M.S."/>
            <person name="Petit J.L."/>
            <person name="Porcel B.M."/>
            <person name="Poulsen N."/>
            <person name="Robison M."/>
            <person name="Rychlewski L."/>
            <person name="Rynearson T.A."/>
            <person name="Schmutz J."/>
            <person name="Shapiro H."/>
            <person name="Siaut M."/>
            <person name="Stanley M."/>
            <person name="Sussman M.R."/>
            <person name="Taylor A.R."/>
            <person name="Vardi A."/>
            <person name="von Dassow P."/>
            <person name="Vyverman W."/>
            <person name="Willis A."/>
            <person name="Wyrwicz L.S."/>
            <person name="Rokhsar D.S."/>
            <person name="Weissenbach J."/>
            <person name="Armbrust E.V."/>
            <person name="Green B.R."/>
            <person name="Van de Peer Y."/>
            <person name="Grigoriev I.V."/>
        </authorList>
    </citation>
    <scope>NUCLEOTIDE SEQUENCE [LARGE SCALE GENOMIC DNA]</scope>
    <source>
        <strain evidence="2 3">CCAP 1055/1</strain>
    </source>
</reference>
<evidence type="ECO:0000313" key="3">
    <source>
        <dbReference type="Proteomes" id="UP000000759"/>
    </source>
</evidence>